<evidence type="ECO:0000256" key="3">
    <source>
        <dbReference type="ARBA" id="ARBA00022449"/>
    </source>
</evidence>
<comment type="subcellular location">
    <subcellularLocation>
        <location evidence="1">Cell membrane</location>
        <topology evidence="1">Multi-pass membrane protein</topology>
    </subcellularLocation>
</comment>
<keyword evidence="3" id="KW-0050">Antiport</keyword>
<dbReference type="RefSeq" id="WP_168934752.1">
    <property type="nucleotide sequence ID" value="NZ_JABAFY010000004.1"/>
</dbReference>
<evidence type="ECO:0000256" key="4">
    <source>
        <dbReference type="ARBA" id="ARBA00022475"/>
    </source>
</evidence>
<dbReference type="AlphaFoldDB" id="A0A848CEI5"/>
<evidence type="ECO:0000259" key="10">
    <source>
        <dbReference type="Pfam" id="PF03553"/>
    </source>
</evidence>
<feature type="transmembrane region" description="Helical" evidence="9">
    <location>
        <begin position="208"/>
        <end position="229"/>
    </location>
</feature>
<comment type="similarity">
    <text evidence="8">Belongs to the NhaC Na(+)/H(+) (TC 2.A.35) antiporter family.</text>
</comment>
<evidence type="ECO:0000256" key="2">
    <source>
        <dbReference type="ARBA" id="ARBA00022448"/>
    </source>
</evidence>
<dbReference type="InterPro" id="IPR018461">
    <property type="entry name" value="Na/H_Antiport_NhaC-like_C"/>
</dbReference>
<keyword evidence="4" id="KW-1003">Cell membrane</keyword>
<feature type="transmembrane region" description="Helical" evidence="9">
    <location>
        <begin position="83"/>
        <end position="102"/>
    </location>
</feature>
<reference evidence="11 12" key="1">
    <citation type="submission" date="2020-04" db="EMBL/GenBank/DDBJ databases">
        <authorList>
            <person name="Hitch T.C.A."/>
            <person name="Wylensek D."/>
            <person name="Clavel T."/>
        </authorList>
    </citation>
    <scope>NUCLEOTIDE SEQUENCE [LARGE SCALE GENOMIC DNA]</scope>
    <source>
        <strain evidence="11 12">PG-251-APC-1</strain>
    </source>
</reference>
<comment type="caution">
    <text evidence="11">The sequence shown here is derived from an EMBL/GenBank/DDBJ whole genome shotgun (WGS) entry which is preliminary data.</text>
</comment>
<keyword evidence="7 9" id="KW-0472">Membrane</keyword>
<dbReference type="GO" id="GO:0015297">
    <property type="term" value="F:antiporter activity"/>
    <property type="evidence" value="ECO:0007669"/>
    <property type="project" value="UniProtKB-KW"/>
</dbReference>
<evidence type="ECO:0000313" key="11">
    <source>
        <dbReference type="EMBL" id="NME51289.1"/>
    </source>
</evidence>
<dbReference type="Pfam" id="PF03553">
    <property type="entry name" value="Na_H_antiporter"/>
    <property type="match status" value="1"/>
</dbReference>
<feature type="transmembrane region" description="Helical" evidence="9">
    <location>
        <begin position="266"/>
        <end position="286"/>
    </location>
</feature>
<evidence type="ECO:0000256" key="1">
    <source>
        <dbReference type="ARBA" id="ARBA00004651"/>
    </source>
</evidence>
<keyword evidence="2" id="KW-0813">Transport</keyword>
<evidence type="ECO:0000256" key="8">
    <source>
        <dbReference type="ARBA" id="ARBA00038435"/>
    </source>
</evidence>
<feature type="transmembrane region" description="Helical" evidence="9">
    <location>
        <begin position="109"/>
        <end position="135"/>
    </location>
</feature>
<keyword evidence="6 9" id="KW-1133">Transmembrane helix</keyword>
<protein>
    <recommendedName>
        <fullName evidence="10">Na+/H+ antiporter NhaC-like C-terminal domain-containing protein</fullName>
    </recommendedName>
</protein>
<evidence type="ECO:0000256" key="7">
    <source>
        <dbReference type="ARBA" id="ARBA00023136"/>
    </source>
</evidence>
<evidence type="ECO:0000256" key="5">
    <source>
        <dbReference type="ARBA" id="ARBA00022692"/>
    </source>
</evidence>
<feature type="transmembrane region" description="Helical" evidence="9">
    <location>
        <begin position="47"/>
        <end position="63"/>
    </location>
</feature>
<feature type="domain" description="Na+/H+ antiporter NhaC-like C-terminal" evidence="10">
    <location>
        <begin position="67"/>
        <end position="224"/>
    </location>
</feature>
<evidence type="ECO:0000313" key="12">
    <source>
        <dbReference type="Proteomes" id="UP000522333"/>
    </source>
</evidence>
<feature type="transmembrane region" description="Helical" evidence="9">
    <location>
        <begin position="20"/>
        <end position="40"/>
    </location>
</feature>
<feature type="transmembrane region" description="Helical" evidence="9">
    <location>
        <begin position="306"/>
        <end position="328"/>
    </location>
</feature>
<evidence type="ECO:0000256" key="9">
    <source>
        <dbReference type="SAM" id="Phobius"/>
    </source>
</evidence>
<organism evidence="11 12">
    <name type="scientific">Desulfovibrio piger</name>
    <dbReference type="NCBI Taxonomy" id="901"/>
    <lineage>
        <taxon>Bacteria</taxon>
        <taxon>Pseudomonadati</taxon>
        <taxon>Thermodesulfobacteriota</taxon>
        <taxon>Desulfovibrionia</taxon>
        <taxon>Desulfovibrionales</taxon>
        <taxon>Desulfovibrionaceae</taxon>
        <taxon>Desulfovibrio</taxon>
    </lineage>
</organism>
<feature type="transmembrane region" description="Helical" evidence="9">
    <location>
        <begin position="235"/>
        <end position="259"/>
    </location>
</feature>
<name>A0A848CEI5_9BACT</name>
<accession>A0A848CEI5</accession>
<evidence type="ECO:0000256" key="6">
    <source>
        <dbReference type="ARBA" id="ARBA00022989"/>
    </source>
</evidence>
<sequence>MSVPNRPESEYNAALKMWGGKWGAAIPLLLLICGLLWLSLHGPATPKNFWSIGFAAICIGLFLSKTPKEYCATVLRGFNNKSVGVLCASWIFASVFGQIMQAGGIIEGLLWFGLNVGAQGSVFTVITFLAAMLFSLGTGTANGTILALTPVMFPAGVFLGADPAFLAVAILSGGALGDSYSPISSSNITVAFTQDADIQKITRTRAPLVFTAAAISAIVFACFGGGGTVSTPPQFAASMSPTCLLLLLAFGIVIVASLLGRHIIESLTWGIAAAIVIGLAIGRLSLSDLLHPVTTGGMSSGLLENGVSGVTGGIIFILFILGVIQLVMESGIMEDIVN</sequence>
<proteinExistence type="inferred from homology"/>
<gene>
    <name evidence="11" type="ORF">HF854_01825</name>
</gene>
<dbReference type="GO" id="GO:0005886">
    <property type="term" value="C:plasma membrane"/>
    <property type="evidence" value="ECO:0007669"/>
    <property type="project" value="UniProtKB-SubCell"/>
</dbReference>
<dbReference type="EMBL" id="JABAFY010000004">
    <property type="protein sequence ID" value="NME51289.1"/>
    <property type="molecule type" value="Genomic_DNA"/>
</dbReference>
<dbReference type="PANTHER" id="PTHR33451:SF3">
    <property type="entry name" value="MALATE-2H(+)_NA(+)-LACTATE ANTIPORTER"/>
    <property type="match status" value="1"/>
</dbReference>
<dbReference type="Proteomes" id="UP000522333">
    <property type="component" value="Unassembled WGS sequence"/>
</dbReference>
<dbReference type="PANTHER" id="PTHR33451">
    <property type="entry name" value="MALATE-2H(+)/NA(+)-LACTATE ANTIPORTER"/>
    <property type="match status" value="1"/>
</dbReference>
<keyword evidence="5 9" id="KW-0812">Transmembrane</keyword>
<dbReference type="InterPro" id="IPR052180">
    <property type="entry name" value="NhaC_Na-H+_Antiporter"/>
</dbReference>